<accession>A2EJA0</accession>
<dbReference type="PRINTS" id="PR00368">
    <property type="entry name" value="FADPNR"/>
</dbReference>
<evidence type="ECO:0000256" key="3">
    <source>
        <dbReference type="ARBA" id="ARBA00023002"/>
    </source>
</evidence>
<keyword evidence="3" id="KW-0560">Oxidoreductase</keyword>
<dbReference type="InterPro" id="IPR050097">
    <property type="entry name" value="Ferredoxin-NADP_redctase_2"/>
</dbReference>
<dbReference type="eggNOG" id="KOG0404">
    <property type="taxonomic scope" value="Eukaryota"/>
</dbReference>
<evidence type="ECO:0000313" key="6">
    <source>
        <dbReference type="Proteomes" id="UP000001542"/>
    </source>
</evidence>
<dbReference type="PANTHER" id="PTHR48105">
    <property type="entry name" value="THIOREDOXIN REDUCTASE 1-RELATED-RELATED"/>
    <property type="match status" value="1"/>
</dbReference>
<sequence length="334" mass="36124">MMIFCFLFFWNTSPKEDYDEDLQEEPIDWDETPLYDVIILGSGPAGSTAAIYTAQAGFSTLVIHGELPGGQLSKTTEVINFPTFKGTGPELVKAIEMQATEYGAEYRFDTIVKTDLKSFPRRLTTANGEGLRCRSLIIATGGRARMLGLESEHRLMGRGICTCAHCDGHLFKGKSVVVVGGGMASIHEALYLSKICSNVTLVSQSSKLRTITNMDETPSSNGIKVITNTVVKNITGTYGVSGVTLFDKINNRMYNICCSGVFISIGQIPETSIFRDVLPVNKNGYFITDGTPKTKIPGVFVAGDCTSQEIKQAVTAAGDGCKAGIYAAKYLQTL</sequence>
<dbReference type="GO" id="GO:0004791">
    <property type="term" value="F:thioredoxin-disulfide reductase (NADPH) activity"/>
    <property type="evidence" value="ECO:0000318"/>
    <property type="project" value="GO_Central"/>
</dbReference>
<dbReference type="KEGG" id="tva:4765126"/>
<dbReference type="EMBL" id="DS113404">
    <property type="protein sequence ID" value="EAY07252.1"/>
    <property type="molecule type" value="Genomic_DNA"/>
</dbReference>
<keyword evidence="6" id="KW-1185">Reference proteome</keyword>
<dbReference type="SMR" id="A2EJA0"/>
<reference evidence="5" key="2">
    <citation type="journal article" date="2007" name="Science">
        <title>Draft genome sequence of the sexually transmitted pathogen Trichomonas vaginalis.</title>
        <authorList>
            <person name="Carlton J.M."/>
            <person name="Hirt R.P."/>
            <person name="Silva J.C."/>
            <person name="Delcher A.L."/>
            <person name="Schatz M."/>
            <person name="Zhao Q."/>
            <person name="Wortman J.R."/>
            <person name="Bidwell S.L."/>
            <person name="Alsmark U.C.M."/>
            <person name="Besteiro S."/>
            <person name="Sicheritz-Ponten T."/>
            <person name="Noel C.J."/>
            <person name="Dacks J.B."/>
            <person name="Foster P.G."/>
            <person name="Simillion C."/>
            <person name="Van de Peer Y."/>
            <person name="Miranda-Saavedra D."/>
            <person name="Barton G.J."/>
            <person name="Westrop G.D."/>
            <person name="Mueller S."/>
            <person name="Dessi D."/>
            <person name="Fiori P.L."/>
            <person name="Ren Q."/>
            <person name="Paulsen I."/>
            <person name="Zhang H."/>
            <person name="Bastida-Corcuera F.D."/>
            <person name="Simoes-Barbosa A."/>
            <person name="Brown M.T."/>
            <person name="Hayes R.D."/>
            <person name="Mukherjee M."/>
            <person name="Okumura C.Y."/>
            <person name="Schneider R."/>
            <person name="Smith A.J."/>
            <person name="Vanacova S."/>
            <person name="Villalvazo M."/>
            <person name="Haas B.J."/>
            <person name="Pertea M."/>
            <person name="Feldblyum T.V."/>
            <person name="Utterback T.R."/>
            <person name="Shu C.L."/>
            <person name="Osoegawa K."/>
            <person name="de Jong P.J."/>
            <person name="Hrdy I."/>
            <person name="Horvathova L."/>
            <person name="Zubacova Z."/>
            <person name="Dolezal P."/>
            <person name="Malik S.B."/>
            <person name="Logsdon J.M. Jr."/>
            <person name="Henze K."/>
            <person name="Gupta A."/>
            <person name="Wang C.C."/>
            <person name="Dunne R.L."/>
            <person name="Upcroft J.A."/>
            <person name="Upcroft P."/>
            <person name="White O."/>
            <person name="Salzberg S.L."/>
            <person name="Tang P."/>
            <person name="Chiu C.-H."/>
            <person name="Lee Y.-S."/>
            <person name="Embley T.M."/>
            <person name="Coombs G.H."/>
            <person name="Mottram J.C."/>
            <person name="Tachezy J."/>
            <person name="Fraser-Liggett C.M."/>
            <person name="Johnson P.J."/>
        </authorList>
    </citation>
    <scope>NUCLEOTIDE SEQUENCE [LARGE SCALE GENOMIC DNA]</scope>
    <source>
        <strain evidence="5">G3</strain>
    </source>
</reference>
<evidence type="ECO:0000259" key="4">
    <source>
        <dbReference type="Pfam" id="PF07992"/>
    </source>
</evidence>
<proteinExistence type="inferred from homology"/>
<reference evidence="5" key="1">
    <citation type="submission" date="2006-10" db="EMBL/GenBank/DDBJ databases">
        <authorList>
            <person name="Amadeo P."/>
            <person name="Zhao Q."/>
            <person name="Wortman J."/>
            <person name="Fraser-Liggett C."/>
            <person name="Carlton J."/>
        </authorList>
    </citation>
    <scope>NUCLEOTIDE SEQUENCE</scope>
    <source>
        <strain evidence="5">G3</strain>
    </source>
</reference>
<dbReference type="Pfam" id="PF07992">
    <property type="entry name" value="Pyr_redox_2"/>
    <property type="match status" value="1"/>
</dbReference>
<dbReference type="VEuPathDB" id="TrichDB:TVAGG3_0315040"/>
<dbReference type="InterPro" id="IPR023753">
    <property type="entry name" value="FAD/NAD-binding_dom"/>
</dbReference>
<evidence type="ECO:0000256" key="2">
    <source>
        <dbReference type="ARBA" id="ARBA00022630"/>
    </source>
</evidence>
<dbReference type="STRING" id="5722.A2EJA0"/>
<dbReference type="InterPro" id="IPR036188">
    <property type="entry name" value="FAD/NAD-bd_sf"/>
</dbReference>
<gene>
    <name evidence="5" type="ORF">TVAG_240530</name>
</gene>
<organism evidence="5 6">
    <name type="scientific">Trichomonas vaginalis (strain ATCC PRA-98 / G3)</name>
    <dbReference type="NCBI Taxonomy" id="412133"/>
    <lineage>
        <taxon>Eukaryota</taxon>
        <taxon>Metamonada</taxon>
        <taxon>Parabasalia</taxon>
        <taxon>Trichomonadida</taxon>
        <taxon>Trichomonadidae</taxon>
        <taxon>Trichomonas</taxon>
    </lineage>
</organism>
<dbReference type="FunCoup" id="A2EJA0">
    <property type="interactions" value="250"/>
</dbReference>
<feature type="domain" description="FAD/NAD(P)-binding" evidence="4">
    <location>
        <begin position="35"/>
        <end position="320"/>
    </location>
</feature>
<dbReference type="SUPFAM" id="SSF51905">
    <property type="entry name" value="FAD/NAD(P)-binding domain"/>
    <property type="match status" value="1"/>
</dbReference>
<protein>
    <submittedName>
        <fullName evidence="5">Pyridine nucleotide-disulphide oxidoreductase family protein</fullName>
    </submittedName>
</protein>
<dbReference type="InParanoid" id="A2EJA0"/>
<keyword evidence="2" id="KW-0285">Flavoprotein</keyword>
<dbReference type="VEuPathDB" id="TrichDB:TVAG_240530"/>
<dbReference type="OMA" id="AMHMGGF"/>
<evidence type="ECO:0000313" key="5">
    <source>
        <dbReference type="EMBL" id="EAY07252.1"/>
    </source>
</evidence>
<dbReference type="GO" id="GO:0045454">
    <property type="term" value="P:cell redox homeostasis"/>
    <property type="evidence" value="ECO:0000318"/>
    <property type="project" value="GO_Central"/>
</dbReference>
<dbReference type="Gene3D" id="3.50.50.60">
    <property type="entry name" value="FAD/NAD(P)-binding domain"/>
    <property type="match status" value="2"/>
</dbReference>
<evidence type="ECO:0000256" key="1">
    <source>
        <dbReference type="ARBA" id="ARBA00009333"/>
    </source>
</evidence>
<dbReference type="RefSeq" id="XP_001319475.1">
    <property type="nucleotide sequence ID" value="XM_001319440.1"/>
</dbReference>
<dbReference type="AlphaFoldDB" id="A2EJA0"/>
<dbReference type="Proteomes" id="UP000001542">
    <property type="component" value="Unassembled WGS sequence"/>
</dbReference>
<dbReference type="PRINTS" id="PR00469">
    <property type="entry name" value="PNDRDTASEII"/>
</dbReference>
<comment type="similarity">
    <text evidence="1">Belongs to the class-II pyridine nucleotide-disulfide oxidoreductase family.</text>
</comment>
<dbReference type="OrthoDB" id="10260355at2759"/>
<name>A2EJA0_TRIV3</name>